<dbReference type="EMBL" id="QYRP01000002">
    <property type="protein sequence ID" value="RJS46312.1"/>
    <property type="molecule type" value="Genomic_DNA"/>
</dbReference>
<dbReference type="RefSeq" id="WP_120060285.1">
    <property type="nucleotide sequence ID" value="NZ_QYRP01000002.1"/>
</dbReference>
<gene>
    <name evidence="3" type="ORF">D4739_08865</name>
</gene>
<keyword evidence="4" id="KW-1185">Reference proteome</keyword>
<dbReference type="SMART" id="SM00044">
    <property type="entry name" value="CYCc"/>
    <property type="match status" value="1"/>
</dbReference>
<dbReference type="InterPro" id="IPR029787">
    <property type="entry name" value="Nucleotide_cyclase"/>
</dbReference>
<name>A0A3A5H753_9ACTN</name>
<dbReference type="PROSITE" id="PS50125">
    <property type="entry name" value="GUANYLATE_CYCLASE_2"/>
    <property type="match status" value="1"/>
</dbReference>
<protein>
    <submittedName>
        <fullName evidence="3">Adenylate/guanylate cyclase domain-containing protein</fullName>
    </submittedName>
</protein>
<evidence type="ECO:0000313" key="3">
    <source>
        <dbReference type="EMBL" id="RJS46312.1"/>
    </source>
</evidence>
<accession>A0A3A5H753</accession>
<dbReference type="SUPFAM" id="SSF55073">
    <property type="entry name" value="Nucleotide cyclase"/>
    <property type="match status" value="1"/>
</dbReference>
<dbReference type="CDD" id="cd07302">
    <property type="entry name" value="CHD"/>
    <property type="match status" value="1"/>
</dbReference>
<dbReference type="PANTHER" id="PTHR43081">
    <property type="entry name" value="ADENYLATE CYCLASE, TERMINAL-DIFFERENTIATION SPECIFIC-RELATED"/>
    <property type="match status" value="1"/>
</dbReference>
<organism evidence="3 4">
    <name type="scientific">Nocardioides cavernaquae</name>
    <dbReference type="NCBI Taxonomy" id="2321396"/>
    <lineage>
        <taxon>Bacteria</taxon>
        <taxon>Bacillati</taxon>
        <taxon>Actinomycetota</taxon>
        <taxon>Actinomycetes</taxon>
        <taxon>Propionibacteriales</taxon>
        <taxon>Nocardioidaceae</taxon>
        <taxon>Nocardioides</taxon>
    </lineage>
</organism>
<dbReference type="Pfam" id="PF16701">
    <property type="entry name" value="Ad_Cy_reg"/>
    <property type="match status" value="1"/>
</dbReference>
<feature type="domain" description="Guanylate cyclase" evidence="2">
    <location>
        <begin position="163"/>
        <end position="272"/>
    </location>
</feature>
<dbReference type="OrthoDB" id="310836at2"/>
<dbReference type="GO" id="GO:0009190">
    <property type="term" value="P:cyclic nucleotide biosynthetic process"/>
    <property type="evidence" value="ECO:0007669"/>
    <property type="project" value="InterPro"/>
</dbReference>
<dbReference type="InterPro" id="IPR032026">
    <property type="entry name" value="Ad_Cy_reg"/>
</dbReference>
<dbReference type="PANTHER" id="PTHR43081:SF1">
    <property type="entry name" value="ADENYLATE CYCLASE, TERMINAL-DIFFERENTIATION SPECIFIC"/>
    <property type="match status" value="1"/>
</dbReference>
<dbReference type="Gene3D" id="3.30.70.1230">
    <property type="entry name" value="Nucleotide cyclase"/>
    <property type="match status" value="1"/>
</dbReference>
<comment type="similarity">
    <text evidence="1">Belongs to the adenylyl cyclase class-3 family.</text>
</comment>
<evidence type="ECO:0000313" key="4">
    <source>
        <dbReference type="Proteomes" id="UP000276542"/>
    </source>
</evidence>
<comment type="caution">
    <text evidence="3">The sequence shown here is derived from an EMBL/GenBank/DDBJ whole genome shotgun (WGS) entry which is preliminary data.</text>
</comment>
<dbReference type="GO" id="GO:0035556">
    <property type="term" value="P:intracellular signal transduction"/>
    <property type="evidence" value="ECO:0007669"/>
    <property type="project" value="InterPro"/>
</dbReference>
<proteinExistence type="inferred from homology"/>
<dbReference type="InterPro" id="IPR050697">
    <property type="entry name" value="Adenylyl/Guanylyl_Cyclase_3/4"/>
</dbReference>
<reference evidence="4" key="1">
    <citation type="submission" date="2018-09" db="EMBL/GenBank/DDBJ databases">
        <authorList>
            <person name="Zhu H."/>
        </authorList>
    </citation>
    <scope>NUCLEOTIDE SEQUENCE [LARGE SCALE GENOMIC DNA]</scope>
    <source>
        <strain evidence="4">K1W22B-1</strain>
    </source>
</reference>
<dbReference type="Proteomes" id="UP000276542">
    <property type="component" value="Unassembled WGS sequence"/>
</dbReference>
<evidence type="ECO:0000256" key="1">
    <source>
        <dbReference type="ARBA" id="ARBA00005381"/>
    </source>
</evidence>
<sequence>MYDALAESVLGGGAHLTRSQVADATGVDLDRLTTLWRALGFPSPGPDEALFVDADIQAIGQLSALLDSGLLDVEDEGAMVRTMGRTFARLADWEIAQLAPQLAALGEPDSPAAPDVAAAALLGIVTDFLPMIQNLQDYVWRRHLVGAAGRALLAGDRAGVDLAVGFADIVNFTRTSRKLTTAELGALVETFEATATEVIAGHGGRVIKTIGDEVLFVCDSPTAAAWIAIDLAQRHSVDETFPELRVGLAYGPVLARLGDVFGEVVNIAARLTSLARPGTVLVNGELAALLADDFRVRRAPTERVRGYSRLETWALRPGDRDRS</sequence>
<evidence type="ECO:0000259" key="2">
    <source>
        <dbReference type="PROSITE" id="PS50125"/>
    </source>
</evidence>
<dbReference type="Pfam" id="PF00211">
    <property type="entry name" value="Guanylate_cyc"/>
    <property type="match status" value="1"/>
</dbReference>
<dbReference type="InterPro" id="IPR001054">
    <property type="entry name" value="A/G_cyclase"/>
</dbReference>
<dbReference type="AlphaFoldDB" id="A0A3A5H753"/>
<dbReference type="GO" id="GO:0004016">
    <property type="term" value="F:adenylate cyclase activity"/>
    <property type="evidence" value="ECO:0007669"/>
    <property type="project" value="UniProtKB-ARBA"/>
</dbReference>